<feature type="region of interest" description="Disordered" evidence="1">
    <location>
        <begin position="190"/>
        <end position="225"/>
    </location>
</feature>
<reference evidence="3 4" key="1">
    <citation type="submission" date="2018-11" db="EMBL/GenBank/DDBJ databases">
        <title>Genome sequence of Saitozyma podzolica DSM 27192.</title>
        <authorList>
            <person name="Aliyu H."/>
            <person name="Gorte O."/>
            <person name="Ochsenreither K."/>
        </authorList>
    </citation>
    <scope>NUCLEOTIDE SEQUENCE [LARGE SCALE GENOMIC DNA]</scope>
    <source>
        <strain evidence="3 4">DSM 27192</strain>
    </source>
</reference>
<name>A0A427YIG3_9TREE</name>
<feature type="compositionally biased region" description="Low complexity" evidence="1">
    <location>
        <begin position="91"/>
        <end position="118"/>
    </location>
</feature>
<dbReference type="EMBL" id="RSCD01000009">
    <property type="protein sequence ID" value="RSH90867.1"/>
    <property type="molecule type" value="Genomic_DNA"/>
</dbReference>
<feature type="compositionally biased region" description="Low complexity" evidence="1">
    <location>
        <begin position="64"/>
        <end position="80"/>
    </location>
</feature>
<keyword evidence="2" id="KW-0812">Transmembrane</keyword>
<feature type="region of interest" description="Disordered" evidence="1">
    <location>
        <begin position="131"/>
        <end position="169"/>
    </location>
</feature>
<feature type="region of interest" description="Disordered" evidence="1">
    <location>
        <begin position="292"/>
        <end position="318"/>
    </location>
</feature>
<evidence type="ECO:0000313" key="3">
    <source>
        <dbReference type="EMBL" id="RSH90867.1"/>
    </source>
</evidence>
<evidence type="ECO:0000313" key="4">
    <source>
        <dbReference type="Proteomes" id="UP000279259"/>
    </source>
</evidence>
<gene>
    <name evidence="3" type="ORF">EHS25_010043</name>
</gene>
<sequence>MATTTTATTTTQAHTVVDARMSTSWDGFAVLGESSRHNESHAARNTPPVALSLVMPVNHPPSPRSTSPYTYPESYQYPSQATPKAKKHFDSPTTPRASNSASASTSTFTDSASTSSSFSAAGQAGYATAKIPMPIRGPVPSSTSSSSSVSTLTHSGPSGSRHRSRPSLSRKRLSSVLDYLPFASSAKSVFHRRLPPRSPTQGRQKQAQRHALSLGRSPFDHPVSRRRRSSLEHLKAWRPNSAWSLLVNIVFWLSVVVYVAALLGYGGSVSPGTDLGLVGLTGRGQTLRALHQQREAEGDGGSSRTQPQSEGEHKSTWHEIEWEREQVKADAYAHEEFDRRASVLRGGKAEVVRGGGKAEAVREAGRLLRDAVKDRLKVRWGEHGRAFDGTKEVRARRGQARKGSVLLG</sequence>
<accession>A0A427YIG3</accession>
<protein>
    <submittedName>
        <fullName evidence="3">Uncharacterized protein</fullName>
    </submittedName>
</protein>
<evidence type="ECO:0000256" key="1">
    <source>
        <dbReference type="SAM" id="MobiDB-lite"/>
    </source>
</evidence>
<feature type="compositionally biased region" description="Low complexity" evidence="1">
    <location>
        <begin position="138"/>
        <end position="159"/>
    </location>
</feature>
<feature type="region of interest" description="Disordered" evidence="1">
    <location>
        <begin position="54"/>
        <end position="118"/>
    </location>
</feature>
<evidence type="ECO:0000256" key="2">
    <source>
        <dbReference type="SAM" id="Phobius"/>
    </source>
</evidence>
<feature type="transmembrane region" description="Helical" evidence="2">
    <location>
        <begin position="245"/>
        <end position="265"/>
    </location>
</feature>
<dbReference type="AlphaFoldDB" id="A0A427YIG3"/>
<dbReference type="Proteomes" id="UP000279259">
    <property type="component" value="Unassembled WGS sequence"/>
</dbReference>
<keyword evidence="2" id="KW-1133">Transmembrane helix</keyword>
<comment type="caution">
    <text evidence="3">The sequence shown here is derived from an EMBL/GenBank/DDBJ whole genome shotgun (WGS) entry which is preliminary data.</text>
</comment>
<keyword evidence="4" id="KW-1185">Reference proteome</keyword>
<organism evidence="3 4">
    <name type="scientific">Saitozyma podzolica</name>
    <dbReference type="NCBI Taxonomy" id="1890683"/>
    <lineage>
        <taxon>Eukaryota</taxon>
        <taxon>Fungi</taxon>
        <taxon>Dikarya</taxon>
        <taxon>Basidiomycota</taxon>
        <taxon>Agaricomycotina</taxon>
        <taxon>Tremellomycetes</taxon>
        <taxon>Tremellales</taxon>
        <taxon>Trimorphomycetaceae</taxon>
        <taxon>Saitozyma</taxon>
    </lineage>
</organism>
<keyword evidence="2" id="KW-0472">Membrane</keyword>
<feature type="compositionally biased region" description="Basic residues" evidence="1">
    <location>
        <begin position="160"/>
        <end position="169"/>
    </location>
</feature>
<dbReference type="OrthoDB" id="10386988at2759"/>
<proteinExistence type="predicted"/>